<evidence type="ECO:0000313" key="2">
    <source>
        <dbReference type="EMBL" id="MDN3711366.1"/>
    </source>
</evidence>
<evidence type="ECO:0000313" key="3">
    <source>
        <dbReference type="Proteomes" id="UP001243846"/>
    </source>
</evidence>
<dbReference type="Proteomes" id="UP001243846">
    <property type="component" value="Unassembled WGS sequence"/>
</dbReference>
<gene>
    <name evidence="2" type="ORF">QWZ10_05145</name>
</gene>
<proteinExistence type="predicted"/>
<dbReference type="EMBL" id="JAUFRC010000001">
    <property type="protein sequence ID" value="MDN3711366.1"/>
    <property type="molecule type" value="Genomic_DNA"/>
</dbReference>
<protein>
    <submittedName>
        <fullName evidence="2">DUF2155 domain-containing protein</fullName>
    </submittedName>
</protein>
<feature type="chain" id="PRO_5045369746" evidence="1">
    <location>
        <begin position="21"/>
        <end position="158"/>
    </location>
</feature>
<feature type="signal peptide" evidence="1">
    <location>
        <begin position="1"/>
        <end position="20"/>
    </location>
</feature>
<comment type="caution">
    <text evidence="2">The sequence shown here is derived from an EMBL/GenBank/DDBJ whole genome shotgun (WGS) entry which is preliminary data.</text>
</comment>
<organism evidence="2 3">
    <name type="scientific">Paracoccus cavernae</name>
    <dbReference type="NCBI Taxonomy" id="1571207"/>
    <lineage>
        <taxon>Bacteria</taxon>
        <taxon>Pseudomonadati</taxon>
        <taxon>Pseudomonadota</taxon>
        <taxon>Alphaproteobacteria</taxon>
        <taxon>Rhodobacterales</taxon>
        <taxon>Paracoccaceae</taxon>
        <taxon>Paracoccus</taxon>
    </lineage>
</organism>
<keyword evidence="1" id="KW-0732">Signal</keyword>
<evidence type="ECO:0000256" key="1">
    <source>
        <dbReference type="SAM" id="SignalP"/>
    </source>
</evidence>
<dbReference type="RefSeq" id="WP_377684404.1">
    <property type="nucleotide sequence ID" value="NZ_JBHMDZ010000005.1"/>
</dbReference>
<dbReference type="Pfam" id="PF09923">
    <property type="entry name" value="DUF2155"/>
    <property type="match status" value="1"/>
</dbReference>
<reference evidence="3" key="1">
    <citation type="journal article" date="2019" name="Int. J. Syst. Evol. Microbiol.">
        <title>The Global Catalogue of Microorganisms (GCM) 10K type strain sequencing project: providing services to taxonomists for standard genome sequencing and annotation.</title>
        <authorList>
            <consortium name="The Broad Institute Genomics Platform"/>
            <consortium name="The Broad Institute Genome Sequencing Center for Infectious Disease"/>
            <person name="Wu L."/>
            <person name="Ma J."/>
        </authorList>
    </citation>
    <scope>NUCLEOTIDE SEQUENCE [LARGE SCALE GENOMIC DNA]</scope>
    <source>
        <strain evidence="3">CECT 8482</strain>
    </source>
</reference>
<sequence length="158" mass="16862">MTRWMLALILSAGLALPAFAQEAEGESEEEYQDPALLPVPAEPSAAEREAAAAAQLRGAKTQRAEGAHLRGLDKITGKTQDITLATGEAFTFGRLDIRLGECRFPQADPSSDAYAELTINDQSANKTVFAGWMLASSPAVSALDDARYDVWVISCTSS</sequence>
<dbReference type="InterPro" id="IPR019225">
    <property type="entry name" value="DUF2155"/>
</dbReference>
<keyword evidence="3" id="KW-1185">Reference proteome</keyword>
<accession>A0ABT8D640</accession>
<name>A0ABT8D640_9RHOB</name>